<protein>
    <submittedName>
        <fullName evidence="1">Uncharacterized protein</fullName>
    </submittedName>
</protein>
<evidence type="ECO:0000313" key="1">
    <source>
        <dbReference type="EMBL" id="KYO34688.1"/>
    </source>
</evidence>
<sequence>MQHLEDHNTSRNYLMTDFVINSSSQDCSEEIYCKYSKLKLYLVSFEPAFQFSHLLGVLGFPSVIKAPGSALRLAIFQCSKETRHRMKIISGAIRQKMVF</sequence>
<organism evidence="1 2">
    <name type="scientific">Alligator mississippiensis</name>
    <name type="common">American alligator</name>
    <dbReference type="NCBI Taxonomy" id="8496"/>
    <lineage>
        <taxon>Eukaryota</taxon>
        <taxon>Metazoa</taxon>
        <taxon>Chordata</taxon>
        <taxon>Craniata</taxon>
        <taxon>Vertebrata</taxon>
        <taxon>Euteleostomi</taxon>
        <taxon>Archelosauria</taxon>
        <taxon>Archosauria</taxon>
        <taxon>Crocodylia</taxon>
        <taxon>Alligatoridae</taxon>
        <taxon>Alligatorinae</taxon>
        <taxon>Alligator</taxon>
    </lineage>
</organism>
<gene>
    <name evidence="1" type="ORF">Y1Q_0015473</name>
</gene>
<dbReference type="AlphaFoldDB" id="A0A151NCZ9"/>
<keyword evidence="2" id="KW-1185">Reference proteome</keyword>
<comment type="caution">
    <text evidence="1">The sequence shown here is derived from an EMBL/GenBank/DDBJ whole genome shotgun (WGS) entry which is preliminary data.</text>
</comment>
<name>A0A151NCZ9_ALLMI</name>
<dbReference type="Proteomes" id="UP000050525">
    <property type="component" value="Unassembled WGS sequence"/>
</dbReference>
<accession>A0A151NCZ9</accession>
<proteinExistence type="predicted"/>
<reference evidence="1 2" key="1">
    <citation type="journal article" date="2012" name="Genome Biol.">
        <title>Sequencing three crocodilian genomes to illuminate the evolution of archosaurs and amniotes.</title>
        <authorList>
            <person name="St John J.A."/>
            <person name="Braun E.L."/>
            <person name="Isberg S.R."/>
            <person name="Miles L.G."/>
            <person name="Chong A.Y."/>
            <person name="Gongora J."/>
            <person name="Dalzell P."/>
            <person name="Moran C."/>
            <person name="Bed'hom B."/>
            <person name="Abzhanov A."/>
            <person name="Burgess S.C."/>
            <person name="Cooksey A.M."/>
            <person name="Castoe T.A."/>
            <person name="Crawford N.G."/>
            <person name="Densmore L.D."/>
            <person name="Drew J.C."/>
            <person name="Edwards S.V."/>
            <person name="Faircloth B.C."/>
            <person name="Fujita M.K."/>
            <person name="Greenwold M.J."/>
            <person name="Hoffmann F.G."/>
            <person name="Howard J.M."/>
            <person name="Iguchi T."/>
            <person name="Janes D.E."/>
            <person name="Khan S.Y."/>
            <person name="Kohno S."/>
            <person name="de Koning A.J."/>
            <person name="Lance S.L."/>
            <person name="McCarthy F.M."/>
            <person name="McCormack J.E."/>
            <person name="Merchant M.E."/>
            <person name="Peterson D.G."/>
            <person name="Pollock D.D."/>
            <person name="Pourmand N."/>
            <person name="Raney B.J."/>
            <person name="Roessler K.A."/>
            <person name="Sanford J.R."/>
            <person name="Sawyer R.H."/>
            <person name="Schmidt C.J."/>
            <person name="Triplett E.W."/>
            <person name="Tuberville T.D."/>
            <person name="Venegas-Anaya M."/>
            <person name="Howard J.T."/>
            <person name="Jarvis E.D."/>
            <person name="Guillette L.J.Jr."/>
            <person name="Glenn T.C."/>
            <person name="Green R.E."/>
            <person name="Ray D.A."/>
        </authorList>
    </citation>
    <scope>NUCLEOTIDE SEQUENCE [LARGE SCALE GENOMIC DNA]</scope>
    <source>
        <strain evidence="1">KSC_2009_1</strain>
    </source>
</reference>
<dbReference type="EMBL" id="AKHW03003364">
    <property type="protein sequence ID" value="KYO34688.1"/>
    <property type="molecule type" value="Genomic_DNA"/>
</dbReference>
<evidence type="ECO:0000313" key="2">
    <source>
        <dbReference type="Proteomes" id="UP000050525"/>
    </source>
</evidence>